<evidence type="ECO:0000256" key="1">
    <source>
        <dbReference type="SAM" id="SignalP"/>
    </source>
</evidence>
<sequence length="574" mass="62837">MITSLLRRKVPLIVCAAAFVTLTGCTSAIPRIEGWEGDDHTGILALPSILEIVSAEPELLDPIIGFAPDESVLENDLQKRIEDKHPTYAVAAVLGSWFRTGETATAKARTEQIIARWGIRDGATRLDYGFEYTLNGEHVEAGWWSGMSDWTFPLLLTALAQETGDDEYAHLRDSMVENALKPVEEGGTLWNEDNGCWISEYAWSGMDRNQESHVLNGHQYALVAMGMIAASTDDSELAKVFQDCSANTVAKLPEFWGNDVWPSYMLHRRTINQPHYAVFEISLFEALARLSGDARYLEAIKERQDAFARTYPVTGVVSDEGSRLIFTQMAGPHPYLRDIYTAQLECSDGDTSESFELPGRGLRLEDSILNEATSLDLADTTCSIWSNNGKSTPTLISRNQRIQLASDGGATRLSYEFGMERNIEWEGKWAFTVSPLEIDSEENDGTRRTHQSAVQLNLEGLLPTTAESGALAQFGVQLTPSAAVNAQIRVISGETICQRNYPNLAGGASNLVLLSVAGFDDCAVDSINSIEVIFSRVGIDAPVTITGVEVFGFPDTEALRVHLEDSGAVIPGVS</sequence>
<evidence type="ECO:0000259" key="2">
    <source>
        <dbReference type="Pfam" id="PF06662"/>
    </source>
</evidence>
<dbReference type="InterPro" id="IPR008928">
    <property type="entry name" value="6-hairpin_glycosidase_sf"/>
</dbReference>
<dbReference type="AlphaFoldDB" id="A0A7J5US60"/>
<evidence type="ECO:0000313" key="4">
    <source>
        <dbReference type="Proteomes" id="UP000451860"/>
    </source>
</evidence>
<accession>A0A7J5US60</accession>
<reference evidence="3 4" key="1">
    <citation type="submission" date="2019-10" db="EMBL/GenBank/DDBJ databases">
        <title>Georgenia wutianyii sp. nov. and Georgenia yuyongxinii sp. nov. isolated from plateau pika (Ochotona curzoniae) in the Qinghai-Tibet plateau of China.</title>
        <authorList>
            <person name="Tian Z."/>
        </authorList>
    </citation>
    <scope>NUCLEOTIDE SEQUENCE [LARGE SCALE GENOMIC DNA]</scope>
    <source>
        <strain evidence="3 4">DSM 21501</strain>
    </source>
</reference>
<keyword evidence="4" id="KW-1185">Reference proteome</keyword>
<keyword evidence="1" id="KW-0732">Signal</keyword>
<feature type="chain" id="PRO_5029761762" description="D-glucuronyl C5-epimerase C-terminal domain-containing protein" evidence="1">
    <location>
        <begin position="17"/>
        <end position="574"/>
    </location>
</feature>
<dbReference type="Proteomes" id="UP000451860">
    <property type="component" value="Unassembled WGS sequence"/>
</dbReference>
<feature type="domain" description="D-glucuronyl C5-epimerase C-terminal" evidence="2">
    <location>
        <begin position="125"/>
        <end position="302"/>
    </location>
</feature>
<proteinExistence type="predicted"/>
<evidence type="ECO:0000313" key="3">
    <source>
        <dbReference type="EMBL" id="KAE8765236.1"/>
    </source>
</evidence>
<dbReference type="OrthoDB" id="8442322at2"/>
<dbReference type="PROSITE" id="PS51257">
    <property type="entry name" value="PROKAR_LIPOPROTEIN"/>
    <property type="match status" value="1"/>
</dbReference>
<comment type="caution">
    <text evidence="3">The sequence shown here is derived from an EMBL/GenBank/DDBJ whole genome shotgun (WGS) entry which is preliminary data.</text>
</comment>
<dbReference type="GO" id="GO:0005975">
    <property type="term" value="P:carbohydrate metabolic process"/>
    <property type="evidence" value="ECO:0007669"/>
    <property type="project" value="InterPro"/>
</dbReference>
<protein>
    <recommendedName>
        <fullName evidence="2">D-glucuronyl C5-epimerase C-terminal domain-containing protein</fullName>
    </recommendedName>
</protein>
<dbReference type="InterPro" id="IPR010598">
    <property type="entry name" value="C5-epim_C"/>
</dbReference>
<dbReference type="EMBL" id="WHJE01000013">
    <property type="protein sequence ID" value="KAE8765236.1"/>
    <property type="molecule type" value="Genomic_DNA"/>
</dbReference>
<name>A0A7J5US60_9MICO</name>
<gene>
    <name evidence="3" type="ORF">GB883_04705</name>
</gene>
<dbReference type="SUPFAM" id="SSF48208">
    <property type="entry name" value="Six-hairpin glycosidases"/>
    <property type="match status" value="1"/>
</dbReference>
<organism evidence="3 4">
    <name type="scientific">Georgenia thermotolerans</name>
    <dbReference type="NCBI Taxonomy" id="527326"/>
    <lineage>
        <taxon>Bacteria</taxon>
        <taxon>Bacillati</taxon>
        <taxon>Actinomycetota</taxon>
        <taxon>Actinomycetes</taxon>
        <taxon>Micrococcales</taxon>
        <taxon>Bogoriellaceae</taxon>
        <taxon>Georgenia</taxon>
    </lineage>
</organism>
<feature type="signal peptide" evidence="1">
    <location>
        <begin position="1"/>
        <end position="16"/>
    </location>
</feature>
<dbReference type="Pfam" id="PF06662">
    <property type="entry name" value="C5-epim_C"/>
    <property type="match status" value="1"/>
</dbReference>